<evidence type="ECO:0000256" key="4">
    <source>
        <dbReference type="ARBA" id="ARBA00023004"/>
    </source>
</evidence>
<dbReference type="EMBL" id="NWUF01000007">
    <property type="protein sequence ID" value="PCE42682.1"/>
    <property type="molecule type" value="Genomic_DNA"/>
</dbReference>
<dbReference type="PROSITE" id="PS51085">
    <property type="entry name" value="2FE2S_FER_2"/>
    <property type="match status" value="1"/>
</dbReference>
<evidence type="ECO:0000256" key="3">
    <source>
        <dbReference type="ARBA" id="ARBA00022723"/>
    </source>
</evidence>
<dbReference type="GO" id="GO:0005829">
    <property type="term" value="C:cytosol"/>
    <property type="evidence" value="ECO:0007669"/>
    <property type="project" value="TreeGrafter"/>
</dbReference>
<dbReference type="InterPro" id="IPR001055">
    <property type="entry name" value="Adrenodoxin-like"/>
</dbReference>
<proteinExistence type="inferred from homology"/>
<reference evidence="8 9" key="1">
    <citation type="submission" date="2017-09" db="EMBL/GenBank/DDBJ databases">
        <title>The Catabolism of 3,6-Dichlorosalicylic acid is Initiated by the Cytochrome P450 Monooxygenase DsmABC in Rhizorhabdus dicambivorans Ndbn-20.</title>
        <authorList>
            <person name="Na L."/>
        </authorList>
    </citation>
    <scope>NUCLEOTIDE SEQUENCE [LARGE SCALE GENOMIC DNA]</scope>
    <source>
        <strain evidence="8 9">Ndbn-20m</strain>
    </source>
</reference>
<dbReference type="InterPro" id="IPR036010">
    <property type="entry name" value="2Fe-2S_ferredoxin-like_sf"/>
</dbReference>
<organism evidence="8 9">
    <name type="scientific">Rhizorhabdus dicambivorans</name>
    <dbReference type="NCBI Taxonomy" id="1850238"/>
    <lineage>
        <taxon>Bacteria</taxon>
        <taxon>Pseudomonadati</taxon>
        <taxon>Pseudomonadota</taxon>
        <taxon>Alphaproteobacteria</taxon>
        <taxon>Sphingomonadales</taxon>
        <taxon>Sphingomonadaceae</taxon>
        <taxon>Rhizorhabdus</taxon>
    </lineage>
</organism>
<dbReference type="PROSITE" id="PS00814">
    <property type="entry name" value="ADX"/>
    <property type="match status" value="1"/>
</dbReference>
<gene>
    <name evidence="8" type="ORF">COO09_09270</name>
</gene>
<dbReference type="Proteomes" id="UP000218934">
    <property type="component" value="Unassembled WGS sequence"/>
</dbReference>
<dbReference type="InterPro" id="IPR018298">
    <property type="entry name" value="Adrenodoxin_Fe-S_BS"/>
</dbReference>
<dbReference type="PANTHER" id="PTHR23426:SF65">
    <property type="entry name" value="FERREDOXIN-2, MITOCHONDRIAL"/>
    <property type="match status" value="1"/>
</dbReference>
<comment type="cofactor">
    <cofactor evidence="6">
        <name>[2Fe-2S] cluster</name>
        <dbReference type="ChEBI" id="CHEBI:190135"/>
    </cofactor>
</comment>
<comment type="similarity">
    <text evidence="1">Belongs to the adrenodoxin/putidaredoxin family.</text>
</comment>
<dbReference type="InterPro" id="IPR012675">
    <property type="entry name" value="Beta-grasp_dom_sf"/>
</dbReference>
<name>A0A2A4FYA1_9SPHN</name>
<accession>A0A2A4FYA1</accession>
<dbReference type="SUPFAM" id="SSF54292">
    <property type="entry name" value="2Fe-2S ferredoxin-like"/>
    <property type="match status" value="1"/>
</dbReference>
<keyword evidence="9" id="KW-1185">Reference proteome</keyword>
<keyword evidence="4" id="KW-0408">Iron</keyword>
<evidence type="ECO:0000259" key="7">
    <source>
        <dbReference type="PROSITE" id="PS51085"/>
    </source>
</evidence>
<dbReference type="OrthoDB" id="9799640at2"/>
<protein>
    <submittedName>
        <fullName evidence="8">2Fe-2S ferredoxin</fullName>
    </submittedName>
</protein>
<comment type="caution">
    <text evidence="8">The sequence shown here is derived from an EMBL/GenBank/DDBJ whole genome shotgun (WGS) entry which is preliminary data.</text>
</comment>
<dbReference type="AlphaFoldDB" id="A0A2A4FYA1"/>
<dbReference type="PANTHER" id="PTHR23426">
    <property type="entry name" value="FERREDOXIN/ADRENODOXIN"/>
    <property type="match status" value="1"/>
</dbReference>
<evidence type="ECO:0000256" key="1">
    <source>
        <dbReference type="ARBA" id="ARBA00010914"/>
    </source>
</evidence>
<dbReference type="CDD" id="cd00207">
    <property type="entry name" value="fer2"/>
    <property type="match status" value="1"/>
</dbReference>
<evidence type="ECO:0000313" key="9">
    <source>
        <dbReference type="Proteomes" id="UP000218934"/>
    </source>
</evidence>
<evidence type="ECO:0000256" key="5">
    <source>
        <dbReference type="ARBA" id="ARBA00023014"/>
    </source>
</evidence>
<evidence type="ECO:0000313" key="8">
    <source>
        <dbReference type="EMBL" id="PCE42682.1"/>
    </source>
</evidence>
<dbReference type="Gene3D" id="3.10.20.30">
    <property type="match status" value="1"/>
</dbReference>
<sequence length="108" mass="11405">MPRIIFRSANGEARAVDGSVGDSVMETALAHNIAGIDAYCGGACACATCHVYIDEEWMDLTDRPGDMEDAMLDFVDGRTGASRLSCQIVLTAALDGLSVTTPAHQKLV</sequence>
<dbReference type="GO" id="GO:0140647">
    <property type="term" value="P:P450-containing electron transport chain"/>
    <property type="evidence" value="ECO:0007669"/>
    <property type="project" value="InterPro"/>
</dbReference>
<keyword evidence="3" id="KW-0479">Metal-binding</keyword>
<dbReference type="Pfam" id="PF00111">
    <property type="entry name" value="Fer2"/>
    <property type="match status" value="1"/>
</dbReference>
<dbReference type="RefSeq" id="WP_066961044.1">
    <property type="nucleotide sequence ID" value="NZ_CP023449.1"/>
</dbReference>
<dbReference type="GO" id="GO:0009055">
    <property type="term" value="F:electron transfer activity"/>
    <property type="evidence" value="ECO:0007669"/>
    <property type="project" value="TreeGrafter"/>
</dbReference>
<dbReference type="PRINTS" id="PR00355">
    <property type="entry name" value="ADRENODOXIN"/>
</dbReference>
<dbReference type="InterPro" id="IPR001041">
    <property type="entry name" value="2Fe-2S_ferredoxin-type"/>
</dbReference>
<evidence type="ECO:0000256" key="6">
    <source>
        <dbReference type="ARBA" id="ARBA00034078"/>
    </source>
</evidence>
<dbReference type="KEGG" id="rdi:CMV14_06810"/>
<evidence type="ECO:0000256" key="2">
    <source>
        <dbReference type="ARBA" id="ARBA00022714"/>
    </source>
</evidence>
<feature type="domain" description="2Fe-2S ferredoxin-type" evidence="7">
    <location>
        <begin position="2"/>
        <end position="105"/>
    </location>
</feature>
<dbReference type="GO" id="GO:0051537">
    <property type="term" value="F:2 iron, 2 sulfur cluster binding"/>
    <property type="evidence" value="ECO:0007669"/>
    <property type="project" value="UniProtKB-KW"/>
</dbReference>
<keyword evidence="5" id="KW-0411">Iron-sulfur</keyword>
<dbReference type="GO" id="GO:0046872">
    <property type="term" value="F:metal ion binding"/>
    <property type="evidence" value="ECO:0007669"/>
    <property type="project" value="UniProtKB-KW"/>
</dbReference>
<keyword evidence="2" id="KW-0001">2Fe-2S</keyword>